<dbReference type="InterPro" id="IPR006680">
    <property type="entry name" value="Amidohydro-rel"/>
</dbReference>
<organism evidence="3 4">
    <name type="scientific">Schaedlerella arabinosiphila</name>
    <dbReference type="NCBI Taxonomy" id="2044587"/>
    <lineage>
        <taxon>Bacteria</taxon>
        <taxon>Bacillati</taxon>
        <taxon>Bacillota</taxon>
        <taxon>Clostridia</taxon>
        <taxon>Lachnospirales</taxon>
        <taxon>Lachnospiraceae</taxon>
        <taxon>Schaedlerella</taxon>
    </lineage>
</organism>
<dbReference type="GO" id="GO:0016810">
    <property type="term" value="F:hydrolase activity, acting on carbon-nitrogen (but not peptide) bonds"/>
    <property type="evidence" value="ECO:0007669"/>
    <property type="project" value="InterPro"/>
</dbReference>
<dbReference type="InterPro" id="IPR050287">
    <property type="entry name" value="MTA/SAH_deaminase"/>
</dbReference>
<dbReference type="Pfam" id="PF01979">
    <property type="entry name" value="Amidohydro_1"/>
    <property type="match status" value="1"/>
</dbReference>
<comment type="caution">
    <text evidence="3">The sequence shown here is derived from an EMBL/GenBank/DDBJ whole genome shotgun (WGS) entry which is preliminary data.</text>
</comment>
<dbReference type="Gene3D" id="2.30.40.10">
    <property type="entry name" value="Urease, subunit C, domain 1"/>
    <property type="match status" value="1"/>
</dbReference>
<dbReference type="EMBL" id="VIRB01000028">
    <property type="protein sequence ID" value="NDO67870.1"/>
    <property type="molecule type" value="Genomic_DNA"/>
</dbReference>
<dbReference type="InterPro" id="IPR032466">
    <property type="entry name" value="Metal_Hydrolase"/>
</dbReference>
<reference evidence="3 4" key="1">
    <citation type="submission" date="2019-07" db="EMBL/GenBank/DDBJ databases">
        <title>Draft genome sequences of 15 bacterial species constituting the stable defined intestinal microbiota of the GM15 gnotobiotic mouse model.</title>
        <authorList>
            <person name="Elie C."/>
            <person name="Mathieu A."/>
            <person name="Saliou A."/>
            <person name="Darnaud M."/>
            <person name="Leulier F."/>
            <person name="Tamellini A."/>
        </authorList>
    </citation>
    <scope>NUCLEOTIDE SEQUENCE [LARGE SCALE GENOMIC DNA]</scope>
    <source>
        <strain evidence="4">ASF 502</strain>
    </source>
</reference>
<evidence type="ECO:0000259" key="2">
    <source>
        <dbReference type="Pfam" id="PF01979"/>
    </source>
</evidence>
<dbReference type="InterPro" id="IPR011059">
    <property type="entry name" value="Metal-dep_hydrolase_composite"/>
</dbReference>
<name>A0A9X5H5B1_9FIRM</name>
<gene>
    <name evidence="3" type="ORF">FMM80_03750</name>
</gene>
<evidence type="ECO:0000256" key="1">
    <source>
        <dbReference type="ARBA" id="ARBA00022801"/>
    </source>
</evidence>
<dbReference type="PANTHER" id="PTHR43794:SF11">
    <property type="entry name" value="AMIDOHYDROLASE-RELATED DOMAIN-CONTAINING PROTEIN"/>
    <property type="match status" value="1"/>
</dbReference>
<dbReference type="CDD" id="cd01298">
    <property type="entry name" value="ATZ_TRZ_like"/>
    <property type="match status" value="1"/>
</dbReference>
<dbReference type="SUPFAM" id="SSF51338">
    <property type="entry name" value="Composite domain of metallo-dependent hydrolases"/>
    <property type="match status" value="1"/>
</dbReference>
<evidence type="ECO:0000313" key="4">
    <source>
        <dbReference type="Proteomes" id="UP000474104"/>
    </source>
</evidence>
<keyword evidence="1" id="KW-0378">Hydrolase</keyword>
<evidence type="ECO:0000313" key="3">
    <source>
        <dbReference type="EMBL" id="NDO67870.1"/>
    </source>
</evidence>
<sequence>MEQSCSIIEGEVWVDGSKIIYVGAEKESDICWDEEIDAEGNLLMPGFKNAHTHSGMTFLRSMADDLPLHEWLENRVFPLEARLTPEHVYHLSKLAIMEYLTSGITSNFDMYFFPEAIARASEECGFRTVLVSGATSFGGNTAKEMEENYLRFNERPDLIRYCLGFHAEYTSETPLLQDIAALAQKLKAPVYNHNSETEESVEMCIKRTGMTPTVFLDSLGMFEYGGGGYHCVHMSEEDLRIFREKNLTAVINAGSNLKLASGVAPVHKMLGMGINLAIGTDGPASNNCLDMFREMFLVTGLAKVKEKDASVVKAEDVLTMAVKNGARAMGIPDCDMLAEGKRADMIMIDLQQPNMQPLNQLAKNIVYSGSKSNIKMTMINGKILYENGRFHIGVSPKEVYENANRIVQELI</sequence>
<accession>A0A9X5H5B1</accession>
<proteinExistence type="predicted"/>
<protein>
    <submittedName>
        <fullName evidence="3">Amidohydrolase</fullName>
    </submittedName>
</protein>
<dbReference type="Gene3D" id="3.20.20.140">
    <property type="entry name" value="Metal-dependent hydrolases"/>
    <property type="match status" value="1"/>
</dbReference>
<dbReference type="Proteomes" id="UP000474104">
    <property type="component" value="Unassembled WGS sequence"/>
</dbReference>
<dbReference type="AlphaFoldDB" id="A0A9X5H5B1"/>
<dbReference type="PANTHER" id="PTHR43794">
    <property type="entry name" value="AMINOHYDROLASE SSNA-RELATED"/>
    <property type="match status" value="1"/>
</dbReference>
<feature type="domain" description="Amidohydrolase-related" evidence="2">
    <location>
        <begin position="43"/>
        <end position="384"/>
    </location>
</feature>
<dbReference type="SUPFAM" id="SSF51556">
    <property type="entry name" value="Metallo-dependent hydrolases"/>
    <property type="match status" value="1"/>
</dbReference>
<dbReference type="OrthoDB" id="9807210at2"/>